<dbReference type="STRING" id="1036611.A0A1L9PE47"/>
<dbReference type="InterPro" id="IPR015424">
    <property type="entry name" value="PyrdxlP-dep_Trfase"/>
</dbReference>
<keyword evidence="3" id="KW-0210">Decarboxylase</keyword>
<evidence type="ECO:0000256" key="5">
    <source>
        <dbReference type="ARBA" id="ARBA00023239"/>
    </source>
</evidence>
<comment type="similarity">
    <text evidence="2 7">Belongs to the group II decarboxylase family.</text>
</comment>
<name>A0A1L9PE47_ASPVE</name>
<reference evidence="9" key="1">
    <citation type="journal article" date="2017" name="Genome Biol.">
        <title>Comparative genomics reveals high biological diversity and specific adaptations in the industrially and medically important fungal genus Aspergillus.</title>
        <authorList>
            <person name="de Vries R.P."/>
            <person name="Riley R."/>
            <person name="Wiebenga A."/>
            <person name="Aguilar-Osorio G."/>
            <person name="Amillis S."/>
            <person name="Uchima C.A."/>
            <person name="Anderluh G."/>
            <person name="Asadollahi M."/>
            <person name="Askin M."/>
            <person name="Barry K."/>
            <person name="Battaglia E."/>
            <person name="Bayram O."/>
            <person name="Benocci T."/>
            <person name="Braus-Stromeyer S.A."/>
            <person name="Caldana C."/>
            <person name="Canovas D."/>
            <person name="Cerqueira G.C."/>
            <person name="Chen F."/>
            <person name="Chen W."/>
            <person name="Choi C."/>
            <person name="Clum A."/>
            <person name="Dos Santos R.A."/>
            <person name="Damasio A.R."/>
            <person name="Diallinas G."/>
            <person name="Emri T."/>
            <person name="Fekete E."/>
            <person name="Flipphi M."/>
            <person name="Freyberg S."/>
            <person name="Gallo A."/>
            <person name="Gournas C."/>
            <person name="Habgood R."/>
            <person name="Hainaut M."/>
            <person name="Harispe M.L."/>
            <person name="Henrissat B."/>
            <person name="Hilden K.S."/>
            <person name="Hope R."/>
            <person name="Hossain A."/>
            <person name="Karabika E."/>
            <person name="Karaffa L."/>
            <person name="Karanyi Z."/>
            <person name="Krasevec N."/>
            <person name="Kuo A."/>
            <person name="Kusch H."/>
            <person name="LaButti K."/>
            <person name="Lagendijk E.L."/>
            <person name="Lapidus A."/>
            <person name="Levasseur A."/>
            <person name="Lindquist E."/>
            <person name="Lipzen A."/>
            <person name="Logrieco A.F."/>
            <person name="MacCabe A."/>
            <person name="Maekelae M.R."/>
            <person name="Malavazi I."/>
            <person name="Melin P."/>
            <person name="Meyer V."/>
            <person name="Mielnichuk N."/>
            <person name="Miskei M."/>
            <person name="Molnar A.P."/>
            <person name="Mule G."/>
            <person name="Ngan C.Y."/>
            <person name="Orejas M."/>
            <person name="Orosz E."/>
            <person name="Ouedraogo J.P."/>
            <person name="Overkamp K.M."/>
            <person name="Park H.-S."/>
            <person name="Perrone G."/>
            <person name="Piumi F."/>
            <person name="Punt P.J."/>
            <person name="Ram A.F."/>
            <person name="Ramon A."/>
            <person name="Rauscher S."/>
            <person name="Record E."/>
            <person name="Riano-Pachon D.M."/>
            <person name="Robert V."/>
            <person name="Roehrig J."/>
            <person name="Ruller R."/>
            <person name="Salamov A."/>
            <person name="Salih N.S."/>
            <person name="Samson R.A."/>
            <person name="Sandor E."/>
            <person name="Sanguinetti M."/>
            <person name="Schuetze T."/>
            <person name="Sepcic K."/>
            <person name="Shelest E."/>
            <person name="Sherlock G."/>
            <person name="Sophianopoulou V."/>
            <person name="Squina F.M."/>
            <person name="Sun H."/>
            <person name="Susca A."/>
            <person name="Todd R.B."/>
            <person name="Tsang A."/>
            <person name="Unkles S.E."/>
            <person name="van de Wiele N."/>
            <person name="van Rossen-Uffink D."/>
            <person name="Oliveira J.V."/>
            <person name="Vesth T.C."/>
            <person name="Visser J."/>
            <person name="Yu J.-H."/>
            <person name="Zhou M."/>
            <person name="Andersen M.R."/>
            <person name="Archer D.B."/>
            <person name="Baker S.E."/>
            <person name="Benoit I."/>
            <person name="Brakhage A.A."/>
            <person name="Braus G.H."/>
            <person name="Fischer R."/>
            <person name="Frisvad J.C."/>
            <person name="Goldman G.H."/>
            <person name="Houbraken J."/>
            <person name="Oakley B."/>
            <person name="Pocsi I."/>
            <person name="Scazzocchio C."/>
            <person name="Seiboth B."/>
            <person name="vanKuyk P.A."/>
            <person name="Wortman J."/>
            <person name="Dyer P.S."/>
            <person name="Grigoriev I.V."/>
        </authorList>
    </citation>
    <scope>NUCLEOTIDE SEQUENCE [LARGE SCALE GENOMIC DNA]</scope>
    <source>
        <strain evidence="9">CBS 583.65</strain>
    </source>
</reference>
<organism evidence="8 9">
    <name type="scientific">Aspergillus versicolor CBS 583.65</name>
    <dbReference type="NCBI Taxonomy" id="1036611"/>
    <lineage>
        <taxon>Eukaryota</taxon>
        <taxon>Fungi</taxon>
        <taxon>Dikarya</taxon>
        <taxon>Ascomycota</taxon>
        <taxon>Pezizomycotina</taxon>
        <taxon>Eurotiomycetes</taxon>
        <taxon>Eurotiomycetidae</taxon>
        <taxon>Eurotiales</taxon>
        <taxon>Aspergillaceae</taxon>
        <taxon>Aspergillus</taxon>
        <taxon>Aspergillus subgen. Nidulantes</taxon>
    </lineage>
</organism>
<dbReference type="GO" id="GO:0019752">
    <property type="term" value="P:carboxylic acid metabolic process"/>
    <property type="evidence" value="ECO:0007669"/>
    <property type="project" value="InterPro"/>
</dbReference>
<protein>
    <submittedName>
        <fullName evidence="8">Uncharacterized protein</fullName>
    </submittedName>
</protein>
<evidence type="ECO:0000256" key="3">
    <source>
        <dbReference type="ARBA" id="ARBA00022793"/>
    </source>
</evidence>
<dbReference type="Gene3D" id="3.40.640.10">
    <property type="entry name" value="Type I PLP-dependent aspartate aminotransferase-like (Major domain)"/>
    <property type="match status" value="1"/>
</dbReference>
<dbReference type="Proteomes" id="UP000184073">
    <property type="component" value="Unassembled WGS sequence"/>
</dbReference>
<dbReference type="Gene3D" id="3.90.1150.10">
    <property type="entry name" value="Aspartate Aminotransferase, domain 1"/>
    <property type="match status" value="1"/>
</dbReference>
<evidence type="ECO:0000313" key="9">
    <source>
        <dbReference type="Proteomes" id="UP000184073"/>
    </source>
</evidence>
<accession>A0A1L9PE47</accession>
<evidence type="ECO:0000313" key="8">
    <source>
        <dbReference type="EMBL" id="OJI99803.1"/>
    </source>
</evidence>
<gene>
    <name evidence="8" type="ORF">ASPVEDRAFT_39173</name>
</gene>
<dbReference type="InterPro" id="IPR010977">
    <property type="entry name" value="Aromatic_deC"/>
</dbReference>
<dbReference type="VEuPathDB" id="FungiDB:ASPVEDRAFT_39173"/>
<keyword evidence="9" id="KW-1185">Reference proteome</keyword>
<evidence type="ECO:0000256" key="6">
    <source>
        <dbReference type="PIRSR" id="PIRSR602129-50"/>
    </source>
</evidence>
<dbReference type="Pfam" id="PF00282">
    <property type="entry name" value="Pyridoxal_deC"/>
    <property type="match status" value="1"/>
</dbReference>
<proteinExistence type="inferred from homology"/>
<dbReference type="SUPFAM" id="SSF53383">
    <property type="entry name" value="PLP-dependent transferases"/>
    <property type="match status" value="1"/>
</dbReference>
<dbReference type="InterPro" id="IPR015421">
    <property type="entry name" value="PyrdxlP-dep_Trfase_major"/>
</dbReference>
<dbReference type="GO" id="GO:0030170">
    <property type="term" value="F:pyridoxal phosphate binding"/>
    <property type="evidence" value="ECO:0007669"/>
    <property type="project" value="InterPro"/>
</dbReference>
<dbReference type="InterPro" id="IPR015422">
    <property type="entry name" value="PyrdxlP-dep_Trfase_small"/>
</dbReference>
<feature type="modified residue" description="N6-(pyridoxal phosphate)lysine" evidence="6">
    <location>
        <position position="295"/>
    </location>
</feature>
<comment type="cofactor">
    <cofactor evidence="1 6 7">
        <name>pyridoxal 5'-phosphate</name>
        <dbReference type="ChEBI" id="CHEBI:597326"/>
    </cofactor>
</comment>
<dbReference type="InterPro" id="IPR002129">
    <property type="entry name" value="PyrdxlP-dep_de-COase"/>
</dbReference>
<evidence type="ECO:0000256" key="2">
    <source>
        <dbReference type="ARBA" id="ARBA00009533"/>
    </source>
</evidence>
<dbReference type="EMBL" id="KV878127">
    <property type="protein sequence ID" value="OJI99803.1"/>
    <property type="molecule type" value="Genomic_DNA"/>
</dbReference>
<dbReference type="GeneID" id="63727371"/>
<dbReference type="PRINTS" id="PR00800">
    <property type="entry name" value="YHDCRBOXLASE"/>
</dbReference>
<dbReference type="GO" id="GO:0006520">
    <property type="term" value="P:amino acid metabolic process"/>
    <property type="evidence" value="ECO:0007669"/>
    <property type="project" value="InterPro"/>
</dbReference>
<dbReference type="PROSITE" id="PS00392">
    <property type="entry name" value="DDC_GAD_HDC_YDC"/>
    <property type="match status" value="1"/>
</dbReference>
<dbReference type="InterPro" id="IPR021115">
    <property type="entry name" value="Pyridoxal-P_BS"/>
</dbReference>
<dbReference type="OrthoDB" id="2161780at2759"/>
<dbReference type="PANTHER" id="PTHR11999:SF70">
    <property type="entry name" value="MIP05841P"/>
    <property type="match status" value="1"/>
</dbReference>
<keyword evidence="4 6" id="KW-0663">Pyridoxal phosphate</keyword>
<evidence type="ECO:0000256" key="4">
    <source>
        <dbReference type="ARBA" id="ARBA00022898"/>
    </source>
</evidence>
<dbReference type="AlphaFoldDB" id="A0A1L9PE47"/>
<dbReference type="PANTHER" id="PTHR11999">
    <property type="entry name" value="GROUP II PYRIDOXAL-5-PHOSPHATE DECARBOXYLASE"/>
    <property type="match status" value="1"/>
</dbReference>
<dbReference type="GO" id="GO:0016831">
    <property type="term" value="F:carboxy-lyase activity"/>
    <property type="evidence" value="ECO:0007669"/>
    <property type="project" value="UniProtKB-KW"/>
</dbReference>
<sequence>MDSSPAYDLGDISKAIHRISSQYLSETTNFDAEPVTKSADVDTANSLTQNYGTPDASPHKVDDVLTEAFEIFDYRTRMNHPCFFGFIPSPVLPLAWLGDVVSTTFNAHGGSRFQSSGPSAIEHTLIHWMACRAGLPAATAGGIAVSGGSMANLTAMAVARDANLPREHWHTGVAYVSDQTHSSIAKGLRILGFHEKQTRKVPTDGRFRMDVDALISMVEEDREAGRHPFLIVATCGTTNTGAIDPIDEIAAVGRAHGIWVHVDGAYGATAVLSTSHQSQLKCLGDVDSISWDAHKWLFQTYGCGFLLMRDQSLLTESFRTGAEYTQDAEDVDDIPNYWNMGVELTRPTRAMKLWFTLRVLGVDQTSSLIDHGIKMAEFAEQQVRELEHWKILSAASLAIVTFRFAPPGTTESELDEINREISGQLLAENIAGMLTTKVHGKVVLRICSISPALTRELLQRAIQAMDRVAKSTVSRRAAGA</sequence>
<dbReference type="RefSeq" id="XP_040665566.1">
    <property type="nucleotide sequence ID" value="XM_040811860.1"/>
</dbReference>
<evidence type="ECO:0000256" key="7">
    <source>
        <dbReference type="RuleBase" id="RU000382"/>
    </source>
</evidence>
<evidence type="ECO:0000256" key="1">
    <source>
        <dbReference type="ARBA" id="ARBA00001933"/>
    </source>
</evidence>
<keyword evidence="5 7" id="KW-0456">Lyase</keyword>